<organism evidence="1 2">
    <name type="scientific">Nocardia acididurans</name>
    <dbReference type="NCBI Taxonomy" id="2802282"/>
    <lineage>
        <taxon>Bacteria</taxon>
        <taxon>Bacillati</taxon>
        <taxon>Actinomycetota</taxon>
        <taxon>Actinomycetes</taxon>
        <taxon>Mycobacteriales</taxon>
        <taxon>Nocardiaceae</taxon>
        <taxon>Nocardia</taxon>
    </lineage>
</organism>
<dbReference type="Proteomes" id="UP000602198">
    <property type="component" value="Unassembled WGS sequence"/>
</dbReference>
<dbReference type="EMBL" id="JAERRJ010000013">
    <property type="protein sequence ID" value="MBL1078874.1"/>
    <property type="molecule type" value="Genomic_DNA"/>
</dbReference>
<comment type="caution">
    <text evidence="1">The sequence shown here is derived from an EMBL/GenBank/DDBJ whole genome shotgun (WGS) entry which is preliminary data.</text>
</comment>
<reference evidence="1 2" key="1">
    <citation type="submission" date="2021-01" db="EMBL/GenBank/DDBJ databases">
        <title>WGS of actinomycetes isolated from Thailand.</title>
        <authorList>
            <person name="Thawai C."/>
        </authorList>
    </citation>
    <scope>NUCLEOTIDE SEQUENCE [LARGE SCALE GENOMIC DNA]</scope>
    <source>
        <strain evidence="1 2">LPG 2</strain>
    </source>
</reference>
<dbReference type="Pfam" id="PF10604">
    <property type="entry name" value="Polyketide_cyc2"/>
    <property type="match status" value="1"/>
</dbReference>
<dbReference type="SUPFAM" id="SSF55961">
    <property type="entry name" value="Bet v1-like"/>
    <property type="match status" value="1"/>
</dbReference>
<accession>A0ABS1MF33</accession>
<sequence length="157" mass="17638">MQANDTARELYAETTIDAPAERVWAILTDTRNLCAVSPELFSMHPLKPGGMRVGQWYLGWNRRKFVIWFTRNVVVEVDSPHRLAWDTKTSGTRWIFELTSEGERTRLVERRPVPEKLTSVGKLFAAVFLGGGAGHADELEQGLVTTLAGIKELAEAR</sequence>
<gene>
    <name evidence="1" type="ORF">JK358_31170</name>
</gene>
<proteinExistence type="predicted"/>
<protein>
    <submittedName>
        <fullName evidence="1">SRPBCC family protein</fullName>
    </submittedName>
</protein>
<dbReference type="RefSeq" id="WP_201954740.1">
    <property type="nucleotide sequence ID" value="NZ_JAERRJ010000013.1"/>
</dbReference>
<dbReference type="InterPro" id="IPR023393">
    <property type="entry name" value="START-like_dom_sf"/>
</dbReference>
<evidence type="ECO:0000313" key="2">
    <source>
        <dbReference type="Proteomes" id="UP000602198"/>
    </source>
</evidence>
<dbReference type="Gene3D" id="3.30.530.20">
    <property type="match status" value="1"/>
</dbReference>
<keyword evidence="2" id="KW-1185">Reference proteome</keyword>
<dbReference type="InterPro" id="IPR019587">
    <property type="entry name" value="Polyketide_cyclase/dehydratase"/>
</dbReference>
<dbReference type="CDD" id="cd07812">
    <property type="entry name" value="SRPBCC"/>
    <property type="match status" value="1"/>
</dbReference>
<evidence type="ECO:0000313" key="1">
    <source>
        <dbReference type="EMBL" id="MBL1078874.1"/>
    </source>
</evidence>
<name>A0ABS1MF33_9NOCA</name>